<dbReference type="EMBL" id="JAVFKD010000004">
    <property type="protein sequence ID" value="KAK5994744.1"/>
    <property type="molecule type" value="Genomic_DNA"/>
</dbReference>
<evidence type="ECO:0000313" key="2">
    <source>
        <dbReference type="Proteomes" id="UP001338125"/>
    </source>
</evidence>
<keyword evidence="2" id="KW-1185">Reference proteome</keyword>
<organism evidence="1 2">
    <name type="scientific">Cladobotryum mycophilum</name>
    <dbReference type="NCBI Taxonomy" id="491253"/>
    <lineage>
        <taxon>Eukaryota</taxon>
        <taxon>Fungi</taxon>
        <taxon>Dikarya</taxon>
        <taxon>Ascomycota</taxon>
        <taxon>Pezizomycotina</taxon>
        <taxon>Sordariomycetes</taxon>
        <taxon>Hypocreomycetidae</taxon>
        <taxon>Hypocreales</taxon>
        <taxon>Hypocreaceae</taxon>
        <taxon>Cladobotryum</taxon>
    </lineage>
</organism>
<evidence type="ECO:0000313" key="1">
    <source>
        <dbReference type="EMBL" id="KAK5994744.1"/>
    </source>
</evidence>
<accession>A0ABR0SRS8</accession>
<proteinExistence type="predicted"/>
<reference evidence="1 2" key="1">
    <citation type="submission" date="2024-01" db="EMBL/GenBank/DDBJ databases">
        <title>Complete genome of Cladobotryum mycophilum ATHUM6906.</title>
        <authorList>
            <person name="Christinaki A.C."/>
            <person name="Myridakis A.I."/>
            <person name="Kouvelis V.N."/>
        </authorList>
    </citation>
    <scope>NUCLEOTIDE SEQUENCE [LARGE SCALE GENOMIC DNA]</scope>
    <source>
        <strain evidence="1 2">ATHUM6906</strain>
    </source>
</reference>
<comment type="caution">
    <text evidence="1">The sequence shown here is derived from an EMBL/GenBank/DDBJ whole genome shotgun (WGS) entry which is preliminary data.</text>
</comment>
<protein>
    <submittedName>
        <fullName evidence="1">Uncharacterized protein</fullName>
    </submittedName>
</protein>
<name>A0ABR0SRS8_9HYPO</name>
<dbReference type="Proteomes" id="UP001338125">
    <property type="component" value="Unassembled WGS sequence"/>
</dbReference>
<sequence length="167" mass="19155">MKLGALMMHVPPQICGANPSQDEHLFFEESKRLDYSNVTLKEQQTACFTYSCPLEFRFPAKSHCHDCNGTHQLPSSLEILENRSRVTVHYTLTVAVHQMDSKIISWLSRSKKIKRELAFSSDRPLILCLPPFNVMALPLPRREQNGDVLDLPDEDIYPPPYSKFPII</sequence>
<gene>
    <name evidence="1" type="ORF">PT974_03127</name>
</gene>